<feature type="compositionally biased region" description="Polar residues" evidence="2">
    <location>
        <begin position="322"/>
        <end position="333"/>
    </location>
</feature>
<feature type="compositionally biased region" description="Polar residues" evidence="2">
    <location>
        <begin position="823"/>
        <end position="842"/>
    </location>
</feature>
<accession>A0AAW0N4P0</accession>
<comment type="caution">
    <text evidence="3">The sequence shown here is derived from an EMBL/GenBank/DDBJ whole genome shotgun (WGS) entry which is preliminary data.</text>
</comment>
<gene>
    <name evidence="3" type="ORF">WMY93_026578</name>
</gene>
<sequence length="1285" mass="145991">MARSSKAYQCQLTRLEDSVNETRQGLVQVNKEKSESVLKLQNLDREMMGLHELRSTGEHGRPAEGESLSRCQMLQEHLEALEREKHALAQKMEQLLALLDHESLKGDVSFQKQPRNIYSKDAAFSPWGVKDNYQLSPSPMTTSSPLVRSMTGKTNPSVITATPIRYQKYVPRREQVEISKEKADDNKMYQKSELSPYPKVLKDGAIENFRPQEVNEKVTYAEPLSPPDEQDKILNLEKTGDDWNDTVDQPFEKKQESNFKMKAALDEASLQLVEPALTSFFIKSEAMEKQIEKEEAEKPHSPIDAWIEEEIVGKSEQPIVESSHSYKVESSPNIEEPSETSAELVEEVFTEKLCNIAVKSQKETAFANKEIEKLPEQNEAWIEKESSEDTKAVQQVESSDSETEAFVEPNFDTKSSSPVSEREVSFHNQPGDNVMEDFTFDSVRASMDDISPAREKLYPDGEEMDTWDSVMERNQGLKADDLEEQTQEVLKQHAEPEEDISAKEVHQPKQEIINEEEMQAKTEPQIHSEEQNDSMKEDVEDKSEDDEQESSQNVSVSWRTELEGDSYAQDNTLADTRPLIRYKSDETDANTQASHVDDVYDSSDGEQDRKVGEMGSSAWIDDQTRRFGTMEDLCEEAEGGELDEEYDLEYLRKDAKEDKEEMDSQEDEEKIQQEIIKTVEEELDTDKLVEQELENLTTEWYTTHFAHQQTSAKEVVAEQPIAWGEALEGMQEINDNGDYFTSEALVQKSDDHFDISQQQEDAEDKDAQDVKAEEEKHEVKAEEEKHEISMVTKEYVLSSTSQDLSFDNVSIEPKEQAEEKQSDLTFNTTTETNKPCSTNQEVSPYYDVKMGDTAPEEIFVAEEEITETKNQTENDDHDATGTEINKSSSNIQEVTPDNSFEMKNTTPEEIVEFEETKTESFCKGEVTTEVKILKNPTEIVHHDAFGIEISNASLAVQEVASDDVVEMRVTPPEEIVMPEELDTEFSKVRETTEWEVAKNLTENVYDDAFGIEVSNASSSNQEVAPNNCVAMRETPAEEIDTEFSKVLETTEWEVAPNSSENVRDETFGIEVSHTSSIIQEVIPDNVVEMRETLPEEIILSEDSKFTEAQPTTEWEVLKNPTENVHHDAFETETNKVSGPVQEVSLGNSDEMKDTASEEITVPEHVDTELHKVQETTEWEVLENPTENVHHDDKIDFTPKCISTDDKVEHDSLSPRDDPINMSPESVHEGNDLFFVKDSNELLKTNGKANLDDDMFNLNANNDSGCPHWKQVPHSNLMTISRQSGS</sequence>
<evidence type="ECO:0000256" key="1">
    <source>
        <dbReference type="SAM" id="Coils"/>
    </source>
</evidence>
<name>A0AAW0N4P0_9GOBI</name>
<protein>
    <submittedName>
        <fullName evidence="3">Uncharacterized protein</fullName>
    </submittedName>
</protein>
<feature type="compositionally biased region" description="Acidic residues" evidence="2">
    <location>
        <begin position="540"/>
        <end position="549"/>
    </location>
</feature>
<feature type="region of interest" description="Disordered" evidence="2">
    <location>
        <begin position="322"/>
        <end position="342"/>
    </location>
</feature>
<feature type="compositionally biased region" description="Basic and acidic residues" evidence="2">
    <location>
        <begin position="518"/>
        <end position="539"/>
    </location>
</feature>
<evidence type="ECO:0000313" key="3">
    <source>
        <dbReference type="EMBL" id="KAK7886957.1"/>
    </source>
</evidence>
<organism evidence="3 4">
    <name type="scientific">Mugilogobius chulae</name>
    <name type="common">yellowstripe goby</name>
    <dbReference type="NCBI Taxonomy" id="88201"/>
    <lineage>
        <taxon>Eukaryota</taxon>
        <taxon>Metazoa</taxon>
        <taxon>Chordata</taxon>
        <taxon>Craniata</taxon>
        <taxon>Vertebrata</taxon>
        <taxon>Euteleostomi</taxon>
        <taxon>Actinopterygii</taxon>
        <taxon>Neopterygii</taxon>
        <taxon>Teleostei</taxon>
        <taxon>Neoteleostei</taxon>
        <taxon>Acanthomorphata</taxon>
        <taxon>Gobiaria</taxon>
        <taxon>Gobiiformes</taxon>
        <taxon>Gobioidei</taxon>
        <taxon>Gobiidae</taxon>
        <taxon>Gobionellinae</taxon>
        <taxon>Mugilogobius</taxon>
    </lineage>
</organism>
<feature type="compositionally biased region" description="Basic and acidic residues" evidence="2">
    <location>
        <begin position="765"/>
        <end position="786"/>
    </location>
</feature>
<feature type="region of interest" description="Disordered" evidence="2">
    <location>
        <begin position="866"/>
        <end position="901"/>
    </location>
</feature>
<dbReference type="EMBL" id="JBBPFD010000019">
    <property type="protein sequence ID" value="KAK7886957.1"/>
    <property type="molecule type" value="Genomic_DNA"/>
</dbReference>
<feature type="coiled-coil region" evidence="1">
    <location>
        <begin position="12"/>
        <end position="46"/>
    </location>
</feature>
<evidence type="ECO:0000313" key="4">
    <source>
        <dbReference type="Proteomes" id="UP001460270"/>
    </source>
</evidence>
<feature type="region of interest" description="Disordered" evidence="2">
    <location>
        <begin position="746"/>
        <end position="786"/>
    </location>
</feature>
<feature type="region of interest" description="Disordered" evidence="2">
    <location>
        <begin position="377"/>
        <end position="435"/>
    </location>
</feature>
<keyword evidence="4" id="KW-1185">Reference proteome</keyword>
<dbReference type="Proteomes" id="UP001460270">
    <property type="component" value="Unassembled WGS sequence"/>
</dbReference>
<keyword evidence="1" id="KW-0175">Coiled coil</keyword>
<feature type="compositionally biased region" description="Basic and acidic residues" evidence="2">
    <location>
        <begin position="490"/>
        <end position="509"/>
    </location>
</feature>
<feature type="compositionally biased region" description="Polar residues" evidence="2">
    <location>
        <begin position="882"/>
        <end position="901"/>
    </location>
</feature>
<proteinExistence type="predicted"/>
<feature type="compositionally biased region" description="Basic and acidic residues" evidence="2">
    <location>
        <begin position="377"/>
        <end position="391"/>
    </location>
</feature>
<feature type="coiled-coil region" evidence="1">
    <location>
        <begin position="648"/>
        <end position="699"/>
    </location>
</feature>
<feature type="region of interest" description="Disordered" evidence="2">
    <location>
        <begin position="812"/>
        <end position="842"/>
    </location>
</feature>
<evidence type="ECO:0000256" key="2">
    <source>
        <dbReference type="SAM" id="MobiDB-lite"/>
    </source>
</evidence>
<feature type="coiled-coil region" evidence="1">
    <location>
        <begin position="71"/>
        <end position="98"/>
    </location>
</feature>
<reference evidence="4" key="1">
    <citation type="submission" date="2024-04" db="EMBL/GenBank/DDBJ databases">
        <title>Salinicola lusitanus LLJ914,a marine bacterium isolated from the Okinawa Trough.</title>
        <authorList>
            <person name="Li J."/>
        </authorList>
    </citation>
    <scope>NUCLEOTIDE SEQUENCE [LARGE SCALE GENOMIC DNA]</scope>
</reference>
<feature type="compositionally biased region" description="Basic and acidic residues" evidence="2">
    <location>
        <begin position="812"/>
        <end position="822"/>
    </location>
</feature>
<feature type="region of interest" description="Disordered" evidence="2">
    <location>
        <begin position="450"/>
        <end position="625"/>
    </location>
</feature>
<feature type="compositionally biased region" description="Basic and acidic residues" evidence="2">
    <location>
        <begin position="866"/>
        <end position="880"/>
    </location>
</feature>